<evidence type="ECO:0000313" key="1">
    <source>
        <dbReference type="EMBL" id="MPC47875.1"/>
    </source>
</evidence>
<organism evidence="1 2">
    <name type="scientific">Portunus trituberculatus</name>
    <name type="common">Swimming crab</name>
    <name type="synonym">Neptunus trituberculatus</name>
    <dbReference type="NCBI Taxonomy" id="210409"/>
    <lineage>
        <taxon>Eukaryota</taxon>
        <taxon>Metazoa</taxon>
        <taxon>Ecdysozoa</taxon>
        <taxon>Arthropoda</taxon>
        <taxon>Crustacea</taxon>
        <taxon>Multicrustacea</taxon>
        <taxon>Malacostraca</taxon>
        <taxon>Eumalacostraca</taxon>
        <taxon>Eucarida</taxon>
        <taxon>Decapoda</taxon>
        <taxon>Pleocyemata</taxon>
        <taxon>Brachyura</taxon>
        <taxon>Eubrachyura</taxon>
        <taxon>Portunoidea</taxon>
        <taxon>Portunidae</taxon>
        <taxon>Portuninae</taxon>
        <taxon>Portunus</taxon>
    </lineage>
</organism>
<evidence type="ECO:0000313" key="2">
    <source>
        <dbReference type="Proteomes" id="UP000324222"/>
    </source>
</evidence>
<dbReference type="EMBL" id="VSRR010007973">
    <property type="protein sequence ID" value="MPC47875.1"/>
    <property type="molecule type" value="Genomic_DNA"/>
</dbReference>
<accession>A0A5B7FR66</accession>
<protein>
    <submittedName>
        <fullName evidence="1">Uncharacterized protein</fullName>
    </submittedName>
</protein>
<keyword evidence="2" id="KW-1185">Reference proteome</keyword>
<dbReference type="AlphaFoldDB" id="A0A5B7FR66"/>
<sequence>MKVFKRTRQSSVSATDWTGVFQDVCRSAAWMVRDGPGWSGKIRDDEPAVFECQKPPGRTGMIRDSV</sequence>
<dbReference type="Proteomes" id="UP000324222">
    <property type="component" value="Unassembled WGS sequence"/>
</dbReference>
<reference evidence="1 2" key="1">
    <citation type="submission" date="2019-05" db="EMBL/GenBank/DDBJ databases">
        <title>Another draft genome of Portunus trituberculatus and its Hox gene families provides insights of decapod evolution.</title>
        <authorList>
            <person name="Jeong J.-H."/>
            <person name="Song I."/>
            <person name="Kim S."/>
            <person name="Choi T."/>
            <person name="Kim D."/>
            <person name="Ryu S."/>
            <person name="Kim W."/>
        </authorList>
    </citation>
    <scope>NUCLEOTIDE SEQUENCE [LARGE SCALE GENOMIC DNA]</scope>
    <source>
        <tissue evidence="1">Muscle</tissue>
    </source>
</reference>
<gene>
    <name evidence="1" type="ORF">E2C01_041635</name>
</gene>
<name>A0A5B7FR66_PORTR</name>
<comment type="caution">
    <text evidence="1">The sequence shown here is derived from an EMBL/GenBank/DDBJ whole genome shotgun (WGS) entry which is preliminary data.</text>
</comment>
<proteinExistence type="predicted"/>